<feature type="domain" description="NOG1 N-terminal helical" evidence="3">
    <location>
        <begin position="7"/>
        <end position="163"/>
    </location>
</feature>
<feature type="domain" description="G" evidence="2">
    <location>
        <begin position="170"/>
        <end position="258"/>
    </location>
</feature>
<dbReference type="InterPro" id="IPR027417">
    <property type="entry name" value="P-loop_NTPase"/>
</dbReference>
<dbReference type="SUPFAM" id="SSF52540">
    <property type="entry name" value="P-loop containing nucleoside triphosphate hydrolases"/>
    <property type="match status" value="1"/>
</dbReference>
<protein>
    <submittedName>
        <fullName evidence="4">Nucleolar gtp-binding protein 1-like isoform x1</fullName>
    </submittedName>
</protein>
<name>A0A0P1B0A6_PLAHL</name>
<feature type="region of interest" description="Disordered" evidence="1">
    <location>
        <begin position="379"/>
        <end position="401"/>
    </location>
</feature>
<evidence type="ECO:0000259" key="3">
    <source>
        <dbReference type="Pfam" id="PF17835"/>
    </source>
</evidence>
<keyword evidence="5" id="KW-1185">Reference proteome</keyword>
<evidence type="ECO:0000256" key="1">
    <source>
        <dbReference type="SAM" id="MobiDB-lite"/>
    </source>
</evidence>
<reference evidence="5" key="1">
    <citation type="submission" date="2014-09" db="EMBL/GenBank/DDBJ databases">
        <authorList>
            <person name="Sharma Rahul"/>
            <person name="Thines Marco"/>
        </authorList>
    </citation>
    <scope>NUCLEOTIDE SEQUENCE [LARGE SCALE GENOMIC DNA]</scope>
</reference>
<organism evidence="4 5">
    <name type="scientific">Plasmopara halstedii</name>
    <name type="common">Downy mildew of sunflower</name>
    <dbReference type="NCBI Taxonomy" id="4781"/>
    <lineage>
        <taxon>Eukaryota</taxon>
        <taxon>Sar</taxon>
        <taxon>Stramenopiles</taxon>
        <taxon>Oomycota</taxon>
        <taxon>Peronosporomycetes</taxon>
        <taxon>Peronosporales</taxon>
        <taxon>Peronosporaceae</taxon>
        <taxon>Plasmopara</taxon>
    </lineage>
</organism>
<dbReference type="Proteomes" id="UP000054928">
    <property type="component" value="Unassembled WGS sequence"/>
</dbReference>
<proteinExistence type="predicted"/>
<evidence type="ECO:0000259" key="2">
    <source>
        <dbReference type="Pfam" id="PF01926"/>
    </source>
</evidence>
<dbReference type="AlphaFoldDB" id="A0A0P1B0A6"/>
<evidence type="ECO:0000313" key="4">
    <source>
        <dbReference type="EMBL" id="CEG47552.1"/>
    </source>
</evidence>
<dbReference type="STRING" id="4781.A0A0P1B0A6"/>
<evidence type="ECO:0000313" key="5">
    <source>
        <dbReference type="Proteomes" id="UP000054928"/>
    </source>
</evidence>
<accession>A0A0P1B0A6</accession>
<dbReference type="PANTHER" id="PTHR45759">
    <property type="entry name" value="NUCLEOLAR GTP-BINDING PROTEIN 1"/>
    <property type="match status" value="1"/>
</dbReference>
<dbReference type="InterPro" id="IPR006073">
    <property type="entry name" value="GTP-bd"/>
</dbReference>
<dbReference type="OrthoDB" id="415015at2759"/>
<sequence>MSHGALQRLPYVRTAAEILEMKFWRASVSENNRIVDPIKRAKNYTSRCINMQLKNLSDVTRQTSLAFPALRCMHPFEREVVVLTLGEGTYEKSLQKLREVYATLHKVGKHYELDCQGSRTKKEAFDWGFRCVEGLKNAVDSNTDTLIEVANMAKMLRGLPHVDLDKPIFAFVGAPNVGKSSLVRALSTASPEVANYPFTTRGITMGHIFVEGISYQIADTPGLINRPNESRNSIEKLAIAMIEKTQASIGYVFDPTGSSGTSTADQILLRDELRHRIAKSRPGHKWIDIVSKIDQPSADQVLLQQRLKSSPHHLVSSHTNEVASRREFSAPGDACIDQPGPPLKSATSAPTVDAIEKACCRSVTDSDAERWQGRTLCEINAPHVDSVRSPPKSPKRRQRFS</sequence>
<dbReference type="OMA" id="YSENFPN"/>
<dbReference type="Gene3D" id="3.40.50.300">
    <property type="entry name" value="P-loop containing nucleotide triphosphate hydrolases"/>
    <property type="match status" value="1"/>
</dbReference>
<dbReference type="Pfam" id="PF17835">
    <property type="entry name" value="NOG1_N"/>
    <property type="match status" value="1"/>
</dbReference>
<feature type="region of interest" description="Disordered" evidence="1">
    <location>
        <begin position="312"/>
        <end position="350"/>
    </location>
</feature>
<dbReference type="RefSeq" id="XP_024583921.1">
    <property type="nucleotide sequence ID" value="XM_024718531.1"/>
</dbReference>
<dbReference type="GeneID" id="36399475"/>
<dbReference type="PRINTS" id="PR00326">
    <property type="entry name" value="GTP1OBG"/>
</dbReference>
<dbReference type="EMBL" id="CCYD01002589">
    <property type="protein sequence ID" value="CEG47552.1"/>
    <property type="molecule type" value="Genomic_DNA"/>
</dbReference>
<dbReference type="GO" id="GO:0005525">
    <property type="term" value="F:GTP binding"/>
    <property type="evidence" value="ECO:0007669"/>
    <property type="project" value="InterPro"/>
</dbReference>
<dbReference type="Gene3D" id="1.20.120.1190">
    <property type="match status" value="1"/>
</dbReference>
<dbReference type="InterPro" id="IPR041623">
    <property type="entry name" value="NOG1_N"/>
</dbReference>
<dbReference type="Pfam" id="PF01926">
    <property type="entry name" value="MMR_HSR1"/>
    <property type="match status" value="1"/>
</dbReference>